<accession>A0ABP2Y9C3</accession>
<organism evidence="1 2">
    <name type="scientific">Prevotella disiens JCM 6334 = ATCC 29426</name>
    <dbReference type="NCBI Taxonomy" id="1235811"/>
    <lineage>
        <taxon>Bacteria</taxon>
        <taxon>Pseudomonadati</taxon>
        <taxon>Bacteroidota</taxon>
        <taxon>Bacteroidia</taxon>
        <taxon>Bacteroidales</taxon>
        <taxon>Prevotellaceae</taxon>
        <taxon>Prevotella</taxon>
    </lineage>
</organism>
<evidence type="ECO:0000313" key="2">
    <source>
        <dbReference type="Proteomes" id="UP000016660"/>
    </source>
</evidence>
<evidence type="ECO:0000313" key="1">
    <source>
        <dbReference type="EMBL" id="ERJ79347.1"/>
    </source>
</evidence>
<gene>
    <name evidence="1" type="ORF">HMPREF0653_00682</name>
</gene>
<dbReference type="EMBL" id="AWUY01000050">
    <property type="protein sequence ID" value="ERJ79347.1"/>
    <property type="molecule type" value="Genomic_DNA"/>
</dbReference>
<protein>
    <submittedName>
        <fullName evidence="1">Uncharacterized protein</fullName>
    </submittedName>
</protein>
<comment type="caution">
    <text evidence="1">The sequence shown here is derived from an EMBL/GenBank/DDBJ whole genome shotgun (WGS) entry which is preliminary data.</text>
</comment>
<keyword evidence="2" id="KW-1185">Reference proteome</keyword>
<sequence>MPNSILFFSPATFFAFLKQNSPIKKATQQNDGRNKSGISVNKFLNIFLKNN</sequence>
<reference evidence="1 2" key="1">
    <citation type="submission" date="2013-06" db="EMBL/GenBank/DDBJ databases">
        <authorList>
            <person name="Weinstock G."/>
            <person name="Sodergren E."/>
            <person name="Lobos E.A."/>
            <person name="Fulton L."/>
            <person name="Fulton R."/>
            <person name="Courtney L."/>
            <person name="Fronick C."/>
            <person name="O'Laughlin M."/>
            <person name="Godfrey J."/>
            <person name="Wilson R.M."/>
            <person name="Miner T."/>
            <person name="Farmer C."/>
            <person name="Delehaunty K."/>
            <person name="Cordes M."/>
            <person name="Minx P."/>
            <person name="Tomlinson C."/>
            <person name="Chen J."/>
            <person name="Wollam A."/>
            <person name="Pepin K.H."/>
            <person name="Bhonagiri V."/>
            <person name="Zhang X."/>
            <person name="Warren W."/>
            <person name="Mitreva M."/>
            <person name="Mardis E.R."/>
            <person name="Wilson R.K."/>
        </authorList>
    </citation>
    <scope>NUCLEOTIDE SEQUENCE [LARGE SCALE GENOMIC DNA]</scope>
    <source>
        <strain evidence="1 2">ATCC 29426</strain>
    </source>
</reference>
<proteinExistence type="predicted"/>
<dbReference type="Proteomes" id="UP000016660">
    <property type="component" value="Unassembled WGS sequence"/>
</dbReference>
<name>A0ABP2Y9C3_9BACT</name>